<dbReference type="InterPro" id="IPR008271">
    <property type="entry name" value="Ser/Thr_kinase_AS"/>
</dbReference>
<gene>
    <name evidence="13" type="ORF">CANCADRAFT_12805</name>
</gene>
<dbReference type="FunFam" id="1.10.510.10:FF:000380">
    <property type="entry name" value="Serine/threonine-protein kinase ppk15"/>
    <property type="match status" value="1"/>
</dbReference>
<name>A0A1E4TKD6_9ASCO</name>
<accession>A0A1E4TKD6</accession>
<dbReference type="GO" id="GO:0004674">
    <property type="term" value="F:protein serine/threonine kinase activity"/>
    <property type="evidence" value="ECO:0007669"/>
    <property type="project" value="UniProtKB-KW"/>
</dbReference>
<evidence type="ECO:0000256" key="8">
    <source>
        <dbReference type="ARBA" id="ARBA00022777"/>
    </source>
</evidence>
<evidence type="ECO:0000256" key="4">
    <source>
        <dbReference type="ARBA" id="ARBA00022527"/>
    </source>
</evidence>
<dbReference type="PROSITE" id="PS50011">
    <property type="entry name" value="PROTEIN_KINASE_DOM"/>
    <property type="match status" value="1"/>
</dbReference>
<keyword evidence="7 10" id="KW-0547">Nucleotide-binding</keyword>
<evidence type="ECO:0000256" key="5">
    <source>
        <dbReference type="ARBA" id="ARBA00022553"/>
    </source>
</evidence>
<dbReference type="SMART" id="SM00220">
    <property type="entry name" value="S_TKc"/>
    <property type="match status" value="1"/>
</dbReference>
<dbReference type="Gene3D" id="1.10.510.10">
    <property type="entry name" value="Transferase(Phosphotransferase) domain 1"/>
    <property type="match status" value="1"/>
</dbReference>
<evidence type="ECO:0000256" key="7">
    <source>
        <dbReference type="ARBA" id="ARBA00022741"/>
    </source>
</evidence>
<dbReference type="PANTHER" id="PTHR24058:SF17">
    <property type="entry name" value="HOMEODOMAIN INTERACTING PROTEIN KINASE, ISOFORM D"/>
    <property type="match status" value="1"/>
</dbReference>
<comment type="subcellular location">
    <subcellularLocation>
        <location evidence="1">Cytoplasm</location>
    </subcellularLocation>
</comment>
<dbReference type="CDD" id="cd14212">
    <property type="entry name" value="PKc_YAK1"/>
    <property type="match status" value="1"/>
</dbReference>
<evidence type="ECO:0000256" key="10">
    <source>
        <dbReference type="PROSITE-ProRule" id="PRU10141"/>
    </source>
</evidence>
<dbReference type="InterPro" id="IPR050494">
    <property type="entry name" value="Ser_Thr_dual-spec_kinase"/>
</dbReference>
<evidence type="ECO:0000256" key="2">
    <source>
        <dbReference type="ARBA" id="ARBA00008867"/>
    </source>
</evidence>
<keyword evidence="8" id="KW-0418">Kinase</keyword>
<feature type="non-terminal residue" evidence="13">
    <location>
        <position position="1"/>
    </location>
</feature>
<dbReference type="InterPro" id="IPR017441">
    <property type="entry name" value="Protein_kinase_ATP_BS"/>
</dbReference>
<keyword evidence="14" id="KW-1185">Reference proteome</keyword>
<evidence type="ECO:0000256" key="9">
    <source>
        <dbReference type="ARBA" id="ARBA00022840"/>
    </source>
</evidence>
<dbReference type="Proteomes" id="UP000095023">
    <property type="component" value="Unassembled WGS sequence"/>
</dbReference>
<keyword evidence="9 10" id="KW-0067">ATP-binding</keyword>
<keyword evidence="3" id="KW-0963">Cytoplasm</keyword>
<organism evidence="13 14">
    <name type="scientific">Tortispora caseinolytica NRRL Y-17796</name>
    <dbReference type="NCBI Taxonomy" id="767744"/>
    <lineage>
        <taxon>Eukaryota</taxon>
        <taxon>Fungi</taxon>
        <taxon>Dikarya</taxon>
        <taxon>Ascomycota</taxon>
        <taxon>Saccharomycotina</taxon>
        <taxon>Trigonopsidomycetes</taxon>
        <taxon>Trigonopsidales</taxon>
        <taxon>Trigonopsidaceae</taxon>
        <taxon>Tortispora</taxon>
    </lineage>
</organism>
<evidence type="ECO:0000256" key="6">
    <source>
        <dbReference type="ARBA" id="ARBA00022679"/>
    </source>
</evidence>
<dbReference type="OrthoDB" id="9332038at2759"/>
<keyword evidence="4 11" id="KW-0723">Serine/threonine-protein kinase</keyword>
<evidence type="ECO:0000256" key="3">
    <source>
        <dbReference type="ARBA" id="ARBA00022490"/>
    </source>
</evidence>
<protein>
    <recommendedName>
        <fullName evidence="12">Protein kinase domain-containing protein</fullName>
    </recommendedName>
</protein>
<dbReference type="GO" id="GO:0005524">
    <property type="term" value="F:ATP binding"/>
    <property type="evidence" value="ECO:0007669"/>
    <property type="project" value="UniProtKB-UniRule"/>
</dbReference>
<dbReference type="PROSITE" id="PS00108">
    <property type="entry name" value="PROTEIN_KINASE_ST"/>
    <property type="match status" value="1"/>
</dbReference>
<comment type="similarity">
    <text evidence="2">Belongs to the protein kinase superfamily. CMGC Ser/Thr protein kinase family. MNB/DYRK subfamily.</text>
</comment>
<evidence type="ECO:0000313" key="14">
    <source>
        <dbReference type="Proteomes" id="UP000095023"/>
    </source>
</evidence>
<dbReference type="Pfam" id="PF00069">
    <property type="entry name" value="Pkinase"/>
    <property type="match status" value="1"/>
</dbReference>
<keyword evidence="5" id="KW-0597">Phosphoprotein</keyword>
<dbReference type="FunFam" id="3.30.200.20:FF:000087">
    <property type="entry name" value="Dual specificity tyrosine-phosphorylation-regulated kinase 1A"/>
    <property type="match status" value="1"/>
</dbReference>
<reference evidence="14" key="1">
    <citation type="submission" date="2016-02" db="EMBL/GenBank/DDBJ databases">
        <title>Comparative genomics of biotechnologically important yeasts.</title>
        <authorList>
            <consortium name="DOE Joint Genome Institute"/>
            <person name="Riley R."/>
            <person name="Haridas S."/>
            <person name="Wolfe K.H."/>
            <person name="Lopes M.R."/>
            <person name="Hittinger C.T."/>
            <person name="Goker M."/>
            <person name="Salamov A."/>
            <person name="Wisecaver J."/>
            <person name="Long T.M."/>
            <person name="Aerts A.L."/>
            <person name="Barry K."/>
            <person name="Choi C."/>
            <person name="Clum A."/>
            <person name="Coughlan A.Y."/>
            <person name="Deshpande S."/>
            <person name="Douglass A.P."/>
            <person name="Hanson S.J."/>
            <person name="Klenk H.-P."/>
            <person name="Labutti K."/>
            <person name="Lapidus A."/>
            <person name="Lindquist E."/>
            <person name="Lipzen A."/>
            <person name="Meier-Kolthoff J.P."/>
            <person name="Ohm R.A."/>
            <person name="Otillar R.P."/>
            <person name="Pangilinan J."/>
            <person name="Peng Y."/>
            <person name="Rokas A."/>
            <person name="Rosa C.A."/>
            <person name="Scheuner C."/>
            <person name="Sibirny A.A."/>
            <person name="Slot J.C."/>
            <person name="Stielow J.B."/>
            <person name="Sun H."/>
            <person name="Kurtzman C.P."/>
            <person name="Blackwell M."/>
            <person name="Jeffries T.W."/>
            <person name="Grigoriev I.V."/>
        </authorList>
    </citation>
    <scope>NUCLEOTIDE SEQUENCE [LARGE SCALE GENOMIC DNA]</scope>
    <source>
        <strain evidence="14">NRRL Y-17796</strain>
    </source>
</reference>
<evidence type="ECO:0000313" key="13">
    <source>
        <dbReference type="EMBL" id="ODV92213.1"/>
    </source>
</evidence>
<dbReference type="GO" id="GO:0005634">
    <property type="term" value="C:nucleus"/>
    <property type="evidence" value="ECO:0007669"/>
    <property type="project" value="TreeGrafter"/>
</dbReference>
<proteinExistence type="inferred from homology"/>
<feature type="binding site" evidence="10">
    <location>
        <position position="138"/>
    </location>
    <ligand>
        <name>ATP</name>
        <dbReference type="ChEBI" id="CHEBI:30616"/>
    </ligand>
</feature>
<dbReference type="EMBL" id="KV453841">
    <property type="protein sequence ID" value="ODV92213.1"/>
    <property type="molecule type" value="Genomic_DNA"/>
</dbReference>
<sequence length="446" mass="51411">ITPAPTHSFKRVHSAANLSPIVNRHPAFRRADPNGGKYLSPLLSLTLYLPETYRICNPSFLYEAKKNPRRVLTKPSKGVRNNGYDNSESDYILYVNDILGDDKNGRGRYLVLDLLGQGTFGQVVKCQNTRTKETVAVKVIKNKVAYFNQSMMEVSILELLNQTVDPDDQYHLLRLKDRFIHKEHLCIVSEMLSSNLYELIRQNKFRGLHLQHIQTIAAQLIEALCALKEHRLIHCDLKPENILLKTAEAPINIKMIDFGSACHESQTVYTYIQSRFYRSPEVMLGMPYNAAIDMWSLGCILAELFLGLPLFPGNSEYNQISRIVEMLGLPPNFMLEMGKNTSQYFNKERDAEGRSVYTLKTVEQYSVENQKREKPGKKYFSADTLPELIRDYPMPRRTMSPAEVSGEFRRRQIFTEFLLGLLNENPFERWTPQQAKTHPFLDPHLF</sequence>
<dbReference type="GO" id="GO:0004713">
    <property type="term" value="F:protein tyrosine kinase activity"/>
    <property type="evidence" value="ECO:0007669"/>
    <property type="project" value="TreeGrafter"/>
</dbReference>
<dbReference type="InterPro" id="IPR011009">
    <property type="entry name" value="Kinase-like_dom_sf"/>
</dbReference>
<dbReference type="PANTHER" id="PTHR24058">
    <property type="entry name" value="DUAL SPECIFICITY PROTEIN KINASE"/>
    <property type="match status" value="1"/>
</dbReference>
<dbReference type="Gene3D" id="3.30.200.20">
    <property type="entry name" value="Phosphorylase Kinase, domain 1"/>
    <property type="match status" value="1"/>
</dbReference>
<evidence type="ECO:0000259" key="12">
    <source>
        <dbReference type="PROSITE" id="PS50011"/>
    </source>
</evidence>
<dbReference type="InterPro" id="IPR000719">
    <property type="entry name" value="Prot_kinase_dom"/>
</dbReference>
<feature type="domain" description="Protein kinase" evidence="12">
    <location>
        <begin position="109"/>
        <end position="441"/>
    </location>
</feature>
<evidence type="ECO:0000256" key="11">
    <source>
        <dbReference type="RuleBase" id="RU000304"/>
    </source>
</evidence>
<evidence type="ECO:0000256" key="1">
    <source>
        <dbReference type="ARBA" id="ARBA00004496"/>
    </source>
</evidence>
<feature type="non-terminal residue" evidence="13">
    <location>
        <position position="446"/>
    </location>
</feature>
<dbReference type="SUPFAM" id="SSF56112">
    <property type="entry name" value="Protein kinase-like (PK-like)"/>
    <property type="match status" value="1"/>
</dbReference>
<dbReference type="GO" id="GO:0005737">
    <property type="term" value="C:cytoplasm"/>
    <property type="evidence" value="ECO:0007669"/>
    <property type="project" value="UniProtKB-SubCell"/>
</dbReference>
<keyword evidence="6" id="KW-0808">Transferase</keyword>
<dbReference type="PROSITE" id="PS00107">
    <property type="entry name" value="PROTEIN_KINASE_ATP"/>
    <property type="match status" value="1"/>
</dbReference>
<dbReference type="AlphaFoldDB" id="A0A1E4TKD6"/>